<keyword evidence="1" id="KW-1133">Transmembrane helix</keyword>
<reference evidence="2 3" key="1">
    <citation type="journal article" date="2016" name="Biochim. Biophys. Acta">
        <title>Characterization of red-shifted phycobilisomes isolated from the chlorophyll f-containing cyanobacterium Halomicronema hongdechloris.</title>
        <authorList>
            <person name="Li Y."/>
            <person name="Lin Y."/>
            <person name="Garvey C.J."/>
            <person name="Birch D."/>
            <person name="Corkery R.W."/>
            <person name="Loughlin P.C."/>
            <person name="Scheer H."/>
            <person name="Willows R.D."/>
            <person name="Chen M."/>
        </authorList>
    </citation>
    <scope>NUCLEOTIDE SEQUENCE [LARGE SCALE GENOMIC DNA]</scope>
    <source>
        <strain evidence="2 3">C2206</strain>
    </source>
</reference>
<dbReference type="STRING" id="1641165.XM38_24790"/>
<sequence>MRRLYRFIGILGGILVLASCVLVRPVLAASAAGELPPLTLELLQQRLEAPLQRDGRSVIDLRRFTIDLRADNGDFANRFYRLLQQPLQRGSKVLGLDLSHSHILGDLDLQQLGLREPLYGEALFPLLTAEEQAQLKRDRTRLNRLTQLSRSLLIQDQSTAQQIFIFRGPLLLVQTHVTGRVNATDTFFLRRVSAQGATFEQAFYGTDARFSQEVRFTSARFLEEARFRNSLFFDQVRFDQAQFQGIVNFQGVSFKASSRFNQASFADEANFSRINWQENADFAQSLWQGTASFLKDTFTQALFLTEARFEGPLILRQARFSQPVNLRGAMLNNQADFGDATFLKGVYINVAGLEFNAEQAEILGSPGQIGQVLSVPSLSGNETLLRNLVRNFRQLEQISDANQIEFMAEQLRLRAWHKQLVGLNINTASSRQLQEVGFSSSQADAILDQRQQQPFLSATDLLSLESVDLAAYLKVRDRILTSKPLSWSNRVQLGLGWLWLGMLILLSHYGTSVGLTLGGGLVAIAFFALMFWLLDRYRRRLPQPILPPLEETGWMLGSFALLVLAGLSTILRLGQQPGLALLCLAGLTLPVPLGLLTIIYRRGRYHDDMDISYFVEDGGMRQLRLLIARLPIMPKFAFFRDRYTPILLDRRWNWLNYYDFSLNNWLRFGFNDIRMRDRHMPGLITALVWYQWTLGLFYVALLLWTLSRTIPGLNLLLYF</sequence>
<evidence type="ECO:0000256" key="1">
    <source>
        <dbReference type="SAM" id="Phobius"/>
    </source>
</evidence>
<dbReference type="OrthoDB" id="499638at2"/>
<dbReference type="SUPFAM" id="SSF47781">
    <property type="entry name" value="RuvA domain 2-like"/>
    <property type="match status" value="1"/>
</dbReference>
<keyword evidence="1" id="KW-0812">Transmembrane</keyword>
<dbReference type="RefSeq" id="WP_080813596.1">
    <property type="nucleotide sequence ID" value="NZ_CP021983.2"/>
</dbReference>
<feature type="transmembrane region" description="Helical" evidence="1">
    <location>
        <begin position="515"/>
        <end position="534"/>
    </location>
</feature>
<feature type="transmembrane region" description="Helical" evidence="1">
    <location>
        <begin position="683"/>
        <end position="706"/>
    </location>
</feature>
<name>A0A1Z3HTH8_9CYAN</name>
<protein>
    <recommendedName>
        <fullName evidence="4">Low-complexity protein</fullName>
    </recommendedName>
</protein>
<evidence type="ECO:0000313" key="2">
    <source>
        <dbReference type="EMBL" id="ASC73562.1"/>
    </source>
</evidence>
<organism evidence="2 3">
    <name type="scientific">Halomicronema hongdechloris C2206</name>
    <dbReference type="NCBI Taxonomy" id="1641165"/>
    <lineage>
        <taxon>Bacteria</taxon>
        <taxon>Bacillati</taxon>
        <taxon>Cyanobacteriota</taxon>
        <taxon>Cyanophyceae</taxon>
        <taxon>Nodosilineales</taxon>
        <taxon>Nodosilineaceae</taxon>
        <taxon>Halomicronema</taxon>
    </lineage>
</organism>
<keyword evidence="3" id="KW-1185">Reference proteome</keyword>
<feature type="transmembrane region" description="Helical" evidence="1">
    <location>
        <begin position="554"/>
        <end position="573"/>
    </location>
</feature>
<keyword evidence="1" id="KW-0472">Membrane</keyword>
<gene>
    <name evidence="2" type="ORF">XM38_045310</name>
</gene>
<feature type="transmembrane region" description="Helical" evidence="1">
    <location>
        <begin position="579"/>
        <end position="600"/>
    </location>
</feature>
<proteinExistence type="predicted"/>
<dbReference type="EMBL" id="CP021983">
    <property type="protein sequence ID" value="ASC73562.1"/>
    <property type="molecule type" value="Genomic_DNA"/>
</dbReference>
<evidence type="ECO:0008006" key="4">
    <source>
        <dbReference type="Google" id="ProtNLM"/>
    </source>
</evidence>
<accession>A0A1Z3HTH8</accession>
<dbReference type="KEGG" id="hhg:XM38_045310"/>
<dbReference type="Pfam" id="PF12836">
    <property type="entry name" value="HHH_3"/>
    <property type="match status" value="1"/>
</dbReference>
<dbReference type="InterPro" id="IPR010994">
    <property type="entry name" value="RuvA_2-like"/>
</dbReference>
<dbReference type="Proteomes" id="UP000191901">
    <property type="component" value="Chromosome"/>
</dbReference>
<dbReference type="AlphaFoldDB" id="A0A1Z3HTH8"/>
<evidence type="ECO:0000313" key="3">
    <source>
        <dbReference type="Proteomes" id="UP000191901"/>
    </source>
</evidence>
<dbReference type="PROSITE" id="PS51257">
    <property type="entry name" value="PROKAR_LIPOPROTEIN"/>
    <property type="match status" value="1"/>
</dbReference>